<proteinExistence type="predicted"/>
<protein>
    <recommendedName>
        <fullName evidence="2">Fibronectin type-III domain-containing protein</fullName>
    </recommendedName>
</protein>
<dbReference type="SUPFAM" id="SSF49265">
    <property type="entry name" value="Fibronectin type III"/>
    <property type="match status" value="1"/>
</dbReference>
<gene>
    <name evidence="1" type="ORF">S12H4_07268</name>
</gene>
<dbReference type="InterPro" id="IPR003961">
    <property type="entry name" value="FN3_dom"/>
</dbReference>
<accession>X1QWT1</accession>
<sequence length="94" mass="10059">VNTTAVMSVSQTGVFSATISGLSPSTTYHFRVKAVGDGPDVYGDDITFATRAKRAPAPPTYDVDTNLLGIEASFRISKTGEILNSPPFLFFLSR</sequence>
<evidence type="ECO:0000313" key="1">
    <source>
        <dbReference type="EMBL" id="GAI59271.1"/>
    </source>
</evidence>
<dbReference type="CDD" id="cd00063">
    <property type="entry name" value="FN3"/>
    <property type="match status" value="1"/>
</dbReference>
<dbReference type="InterPro" id="IPR036116">
    <property type="entry name" value="FN3_sf"/>
</dbReference>
<name>X1QWT1_9ZZZZ</name>
<organism evidence="1">
    <name type="scientific">marine sediment metagenome</name>
    <dbReference type="NCBI Taxonomy" id="412755"/>
    <lineage>
        <taxon>unclassified sequences</taxon>
        <taxon>metagenomes</taxon>
        <taxon>ecological metagenomes</taxon>
    </lineage>
</organism>
<dbReference type="Gene3D" id="2.60.40.10">
    <property type="entry name" value="Immunoglobulins"/>
    <property type="match status" value="1"/>
</dbReference>
<comment type="caution">
    <text evidence="1">The sequence shown here is derived from an EMBL/GenBank/DDBJ whole genome shotgun (WGS) entry which is preliminary data.</text>
</comment>
<reference evidence="1" key="1">
    <citation type="journal article" date="2014" name="Front. Microbiol.">
        <title>High frequency of phylogenetically diverse reductive dehalogenase-homologous genes in deep subseafloor sedimentary metagenomes.</title>
        <authorList>
            <person name="Kawai M."/>
            <person name="Futagami T."/>
            <person name="Toyoda A."/>
            <person name="Takaki Y."/>
            <person name="Nishi S."/>
            <person name="Hori S."/>
            <person name="Arai W."/>
            <person name="Tsubouchi T."/>
            <person name="Morono Y."/>
            <person name="Uchiyama I."/>
            <person name="Ito T."/>
            <person name="Fujiyama A."/>
            <person name="Inagaki F."/>
            <person name="Takami H."/>
        </authorList>
    </citation>
    <scope>NUCLEOTIDE SEQUENCE</scope>
    <source>
        <strain evidence="1">Expedition CK06-06</strain>
    </source>
</reference>
<dbReference type="InterPro" id="IPR013783">
    <property type="entry name" value="Ig-like_fold"/>
</dbReference>
<dbReference type="EMBL" id="BARW01002660">
    <property type="protein sequence ID" value="GAI59271.1"/>
    <property type="molecule type" value="Genomic_DNA"/>
</dbReference>
<feature type="non-terminal residue" evidence="1">
    <location>
        <position position="1"/>
    </location>
</feature>
<dbReference type="AlphaFoldDB" id="X1QWT1"/>
<evidence type="ECO:0008006" key="2">
    <source>
        <dbReference type="Google" id="ProtNLM"/>
    </source>
</evidence>